<evidence type="ECO:0000259" key="2">
    <source>
        <dbReference type="Pfam" id="PF09335"/>
    </source>
</evidence>
<protein>
    <recommendedName>
        <fullName evidence="2">VTT domain-containing protein</fullName>
    </recommendedName>
</protein>
<dbReference type="AlphaFoldDB" id="A0A0R2SJ62"/>
<gene>
    <name evidence="3" type="ORF">ABR69_03625</name>
</gene>
<dbReference type="GO" id="GO:0005886">
    <property type="term" value="C:plasma membrane"/>
    <property type="evidence" value="ECO:0007669"/>
    <property type="project" value="UniProtKB-ARBA"/>
</dbReference>
<keyword evidence="1" id="KW-1133">Transmembrane helix</keyword>
<dbReference type="PANTHER" id="PTHR42709:SF4">
    <property type="entry name" value="INNER MEMBRANE PROTEIN YQAA"/>
    <property type="match status" value="1"/>
</dbReference>
<name>A0A0R2SJ62_9GAMM</name>
<feature type="transmembrane region" description="Helical" evidence="1">
    <location>
        <begin position="120"/>
        <end position="145"/>
    </location>
</feature>
<sequence>MFAYFSLFAIAFFAATVLPLSSEVLFGALLAQEYSLAALLFWATLGNTLGACVNWWLGTLLRNNYTRLENYRWVQIKEKDIERAGVWFNRYGKWSLLLAWAPVLGDALTVFAGIARVPFWQLAMLAGVGKFARYLFIAGVAAALIN</sequence>
<feature type="transmembrane region" description="Helical" evidence="1">
    <location>
        <begin position="36"/>
        <end position="57"/>
    </location>
</feature>
<evidence type="ECO:0000256" key="1">
    <source>
        <dbReference type="SAM" id="Phobius"/>
    </source>
</evidence>
<comment type="caution">
    <text evidence="3">The sequence shown here is derived from an EMBL/GenBank/DDBJ whole genome shotgun (WGS) entry which is preliminary data.</text>
</comment>
<keyword evidence="1" id="KW-0472">Membrane</keyword>
<accession>A0A0R2SJ62</accession>
<organism evidence="3 4">
    <name type="scientific">OM182 bacterium BACL3 MAG-120507-bin80</name>
    <dbReference type="NCBI Taxonomy" id="1655577"/>
    <lineage>
        <taxon>Bacteria</taxon>
        <taxon>Pseudomonadati</taxon>
        <taxon>Pseudomonadota</taxon>
        <taxon>Gammaproteobacteria</taxon>
        <taxon>OMG group</taxon>
        <taxon>OM182 clade</taxon>
    </lineage>
</organism>
<evidence type="ECO:0000313" key="3">
    <source>
        <dbReference type="EMBL" id="KRO73120.1"/>
    </source>
</evidence>
<dbReference type="Proteomes" id="UP000051934">
    <property type="component" value="Unassembled WGS sequence"/>
</dbReference>
<proteinExistence type="predicted"/>
<reference evidence="3 4" key="1">
    <citation type="submission" date="2015-10" db="EMBL/GenBank/DDBJ databases">
        <title>Metagenome-Assembled Genomes uncover a global brackish microbiome.</title>
        <authorList>
            <person name="Hugerth L.W."/>
            <person name="Larsson J."/>
            <person name="Alneberg J."/>
            <person name="Lindh M.V."/>
            <person name="Legrand C."/>
            <person name="Pinhassi J."/>
            <person name="Andersson A.F."/>
        </authorList>
    </citation>
    <scope>NUCLEOTIDE SEQUENCE [LARGE SCALE GENOMIC DNA]</scope>
    <source>
        <strain evidence="3">BACL4 MAG-120507-bin80</strain>
    </source>
</reference>
<dbReference type="PANTHER" id="PTHR42709">
    <property type="entry name" value="ALKALINE PHOSPHATASE LIKE PROTEIN"/>
    <property type="match status" value="1"/>
</dbReference>
<dbReference type="Pfam" id="PF09335">
    <property type="entry name" value="VTT_dom"/>
    <property type="match status" value="1"/>
</dbReference>
<dbReference type="EMBL" id="LIBB01000028">
    <property type="protein sequence ID" value="KRO73120.1"/>
    <property type="molecule type" value="Genomic_DNA"/>
</dbReference>
<feature type="domain" description="VTT" evidence="2">
    <location>
        <begin position="25"/>
        <end position="139"/>
    </location>
</feature>
<feature type="transmembrane region" description="Helical" evidence="1">
    <location>
        <begin position="94"/>
        <end position="114"/>
    </location>
</feature>
<dbReference type="InterPro" id="IPR032816">
    <property type="entry name" value="VTT_dom"/>
</dbReference>
<keyword evidence="1" id="KW-0812">Transmembrane</keyword>
<dbReference type="InterPro" id="IPR051311">
    <property type="entry name" value="DedA_domain"/>
</dbReference>
<evidence type="ECO:0000313" key="4">
    <source>
        <dbReference type="Proteomes" id="UP000051934"/>
    </source>
</evidence>